<protein>
    <submittedName>
        <fullName evidence="3">Endonuclease</fullName>
    </submittedName>
</protein>
<dbReference type="PANTHER" id="PTHR34477:SF1">
    <property type="entry name" value="UPF0213 PROTEIN YHBQ"/>
    <property type="match status" value="1"/>
</dbReference>
<reference evidence="3 4" key="1">
    <citation type="submission" date="2023-07" db="EMBL/GenBank/DDBJ databases">
        <title>Sorghum-associated microbial communities from plants grown in Nebraska, USA.</title>
        <authorList>
            <person name="Schachtman D."/>
        </authorList>
    </citation>
    <scope>NUCLEOTIDE SEQUENCE [LARGE SCALE GENOMIC DNA]</scope>
    <source>
        <strain evidence="3 4">4138</strain>
    </source>
</reference>
<dbReference type="InterPro" id="IPR035901">
    <property type="entry name" value="GIY-YIG_endonuc_sf"/>
</dbReference>
<dbReference type="Gene3D" id="3.40.1440.10">
    <property type="entry name" value="GIY-YIG endonuclease"/>
    <property type="match status" value="1"/>
</dbReference>
<dbReference type="Pfam" id="PF01541">
    <property type="entry name" value="GIY-YIG"/>
    <property type="match status" value="1"/>
</dbReference>
<evidence type="ECO:0000259" key="2">
    <source>
        <dbReference type="PROSITE" id="PS50164"/>
    </source>
</evidence>
<evidence type="ECO:0000256" key="1">
    <source>
        <dbReference type="ARBA" id="ARBA00007435"/>
    </source>
</evidence>
<dbReference type="EMBL" id="JAVDWR010000013">
    <property type="protein sequence ID" value="MDR7122219.1"/>
    <property type="molecule type" value="Genomic_DNA"/>
</dbReference>
<keyword evidence="4" id="KW-1185">Reference proteome</keyword>
<gene>
    <name evidence="3" type="ORF">J2W69_003177</name>
</gene>
<proteinExistence type="inferred from homology"/>
<dbReference type="InterPro" id="IPR000305">
    <property type="entry name" value="GIY-YIG_endonuc"/>
</dbReference>
<sequence>MTAVSTLWFVYMVRTATGALYTGISTQPERRLRQHSGELTGGAKALKGKGPLQLAFSYPMPCRSSASKLEYQLKQWAKSDKELLLQQADKQLKRLEQLSGESRIGTEPASDYTVLCIKE</sequence>
<feature type="domain" description="GIY-YIG" evidence="2">
    <location>
        <begin position="6"/>
        <end position="83"/>
    </location>
</feature>
<evidence type="ECO:0000313" key="4">
    <source>
        <dbReference type="Proteomes" id="UP001257909"/>
    </source>
</evidence>
<keyword evidence="3" id="KW-0255">Endonuclease</keyword>
<dbReference type="CDD" id="cd10456">
    <property type="entry name" value="GIY-YIG_UPF0213"/>
    <property type="match status" value="1"/>
</dbReference>
<name>A0ABU1W2N6_9GAMM</name>
<comment type="caution">
    <text evidence="3">The sequence shown here is derived from an EMBL/GenBank/DDBJ whole genome shotgun (WGS) entry which is preliminary data.</text>
</comment>
<accession>A0ABU1W2N6</accession>
<dbReference type="GO" id="GO:0004519">
    <property type="term" value="F:endonuclease activity"/>
    <property type="evidence" value="ECO:0007669"/>
    <property type="project" value="UniProtKB-KW"/>
</dbReference>
<dbReference type="SUPFAM" id="SSF82771">
    <property type="entry name" value="GIY-YIG endonuclease"/>
    <property type="match status" value="1"/>
</dbReference>
<dbReference type="InterPro" id="IPR050190">
    <property type="entry name" value="UPF0213_domain"/>
</dbReference>
<evidence type="ECO:0000313" key="3">
    <source>
        <dbReference type="EMBL" id="MDR7122219.1"/>
    </source>
</evidence>
<dbReference type="PANTHER" id="PTHR34477">
    <property type="entry name" value="UPF0213 PROTEIN YHBQ"/>
    <property type="match status" value="1"/>
</dbReference>
<dbReference type="PROSITE" id="PS50164">
    <property type="entry name" value="GIY_YIG"/>
    <property type="match status" value="1"/>
</dbReference>
<keyword evidence="3" id="KW-0378">Hydrolase</keyword>
<dbReference type="RefSeq" id="WP_310280219.1">
    <property type="nucleotide sequence ID" value="NZ_JAVDWR010000013.1"/>
</dbReference>
<keyword evidence="3" id="KW-0540">Nuclease</keyword>
<dbReference type="Proteomes" id="UP001257909">
    <property type="component" value="Unassembled WGS sequence"/>
</dbReference>
<organism evidence="3 4">
    <name type="scientific">Rheinheimera soli</name>
    <dbReference type="NCBI Taxonomy" id="443616"/>
    <lineage>
        <taxon>Bacteria</taxon>
        <taxon>Pseudomonadati</taxon>
        <taxon>Pseudomonadota</taxon>
        <taxon>Gammaproteobacteria</taxon>
        <taxon>Chromatiales</taxon>
        <taxon>Chromatiaceae</taxon>
        <taxon>Rheinheimera</taxon>
    </lineage>
</organism>
<comment type="similarity">
    <text evidence="1">Belongs to the UPF0213 family.</text>
</comment>